<dbReference type="CDD" id="cd07344">
    <property type="entry name" value="M48_yhfN_like"/>
    <property type="match status" value="1"/>
</dbReference>
<dbReference type="InterPro" id="IPR053136">
    <property type="entry name" value="UTP_pyrophosphatase-like"/>
</dbReference>
<sequence>MSSRHPRANRECRLGEQLVAYQFQRAARRTIGLSVGPKGLSVRAPHWTPLAEVDALLLRKADWVLAKLRQLEQASRLAPAPTEWRSGAVLPCLGRGLVLELCPDPAPESEPGLRSGGLDAVLADGRLRLALARDAGPESVRALAQAWLMRAAQQVFLERLEHFAPRLGVRYRSLKLSSATTRWGSASANGSLRLNWRLVHLELELIDYVVVHELSHLRQMNHGPEFWRVVASVMPDYELRRQRLRRVRLAP</sequence>
<dbReference type="RefSeq" id="WP_161124730.1">
    <property type="nucleotide sequence ID" value="NZ_VYSB01000005.1"/>
</dbReference>
<evidence type="ECO:0000259" key="1">
    <source>
        <dbReference type="Pfam" id="PF01863"/>
    </source>
</evidence>
<dbReference type="PANTHER" id="PTHR30399:SF1">
    <property type="entry name" value="UTP PYROPHOSPHATASE"/>
    <property type="match status" value="1"/>
</dbReference>
<dbReference type="EMBL" id="VYSB01000005">
    <property type="protein sequence ID" value="MYZ51714.1"/>
    <property type="molecule type" value="Genomic_DNA"/>
</dbReference>
<protein>
    <submittedName>
        <fullName evidence="2">M48 family metallopeptidase</fullName>
    </submittedName>
</protein>
<comment type="caution">
    <text evidence="2">The sequence shown here is derived from an EMBL/GenBank/DDBJ whole genome shotgun (WGS) entry which is preliminary data.</text>
</comment>
<proteinExistence type="predicted"/>
<evidence type="ECO:0000313" key="2">
    <source>
        <dbReference type="EMBL" id="MYZ51714.1"/>
    </source>
</evidence>
<dbReference type="Gene3D" id="3.30.2010.10">
    <property type="entry name" value="Metalloproteases ('zincins'), catalytic domain"/>
    <property type="match status" value="1"/>
</dbReference>
<dbReference type="InterPro" id="IPR002725">
    <property type="entry name" value="YgjP-like_metallopeptidase"/>
</dbReference>
<dbReference type="Proteomes" id="UP000481947">
    <property type="component" value="Unassembled WGS sequence"/>
</dbReference>
<gene>
    <name evidence="2" type="ORF">F5985_06080</name>
</gene>
<dbReference type="Pfam" id="PF01863">
    <property type="entry name" value="YgjP-like"/>
    <property type="match status" value="1"/>
</dbReference>
<dbReference type="AlphaFoldDB" id="A0A7C9IXC8"/>
<accession>A0A7C9IXC8</accession>
<reference evidence="2 3" key="1">
    <citation type="submission" date="2019-09" db="EMBL/GenBank/DDBJ databases">
        <title>Identification of Malikia spinosa a prominent benzene-, toluene-, and ethylbenzene-degrading bacterium: enrichment, isolation and whole genome sequencing.</title>
        <authorList>
            <person name="Tancsics A."/>
            <person name="Revesz F."/>
            <person name="Kriszt B."/>
        </authorList>
    </citation>
    <scope>NUCLEOTIDE SEQUENCE [LARGE SCALE GENOMIC DNA]</scope>
    <source>
        <strain evidence="2 3">AB6</strain>
    </source>
</reference>
<name>A0A7C9IXC8_9BURK</name>
<dbReference type="PANTHER" id="PTHR30399">
    <property type="entry name" value="UNCHARACTERIZED PROTEIN YGJP"/>
    <property type="match status" value="1"/>
</dbReference>
<feature type="domain" description="YgjP-like metallopeptidase" evidence="1">
    <location>
        <begin position="29"/>
        <end position="246"/>
    </location>
</feature>
<evidence type="ECO:0000313" key="3">
    <source>
        <dbReference type="Proteomes" id="UP000481947"/>
    </source>
</evidence>
<organism evidence="2 3">
    <name type="scientific">Malikia spinosa</name>
    <dbReference type="NCBI Taxonomy" id="86180"/>
    <lineage>
        <taxon>Bacteria</taxon>
        <taxon>Pseudomonadati</taxon>
        <taxon>Pseudomonadota</taxon>
        <taxon>Betaproteobacteria</taxon>
        <taxon>Burkholderiales</taxon>
        <taxon>Comamonadaceae</taxon>
        <taxon>Malikia</taxon>
    </lineage>
</organism>